<keyword evidence="7" id="KW-0479">Metal-binding</keyword>
<comment type="caution">
    <text evidence="7">Lacks conserved residue(s) required for the propagation of feature annotation.</text>
</comment>
<feature type="binding site" evidence="7">
    <location>
        <position position="35"/>
    </location>
    <ligand>
        <name>substrate</name>
    </ligand>
</feature>
<reference evidence="8 9" key="1">
    <citation type="submission" date="2014-12" db="EMBL/GenBank/DDBJ databases">
        <title>Genome assembly of Enhygromyxa salina DSM 15201.</title>
        <authorList>
            <person name="Sharma G."/>
            <person name="Subramanian S."/>
        </authorList>
    </citation>
    <scope>NUCLEOTIDE SEQUENCE [LARGE SCALE GENOMIC DNA]</scope>
    <source>
        <strain evidence="8 9">DSM 15201</strain>
    </source>
</reference>
<dbReference type="GO" id="GO:0008652">
    <property type="term" value="P:amino acid biosynthetic process"/>
    <property type="evidence" value="ECO:0007669"/>
    <property type="project" value="UniProtKB-KW"/>
</dbReference>
<dbReference type="RefSeq" id="WP_146658167.1">
    <property type="nucleotide sequence ID" value="NZ_JMCC02000013.1"/>
</dbReference>
<keyword evidence="3 7" id="KW-0547">Nucleotide-binding</keyword>
<comment type="cofactor">
    <cofactor evidence="7">
        <name>Mg(2+)</name>
        <dbReference type="ChEBI" id="CHEBI:18420"/>
    </cofactor>
    <text evidence="7">Binds 1 Mg(2+) ion per subunit.</text>
</comment>
<comment type="function">
    <text evidence="7">Catalyzes the specific phosphorylation of the 3-hydroxyl group of shikimic acid using ATP as a cosubstrate.</text>
</comment>
<dbReference type="GO" id="GO:0009423">
    <property type="term" value="P:chorismate biosynthetic process"/>
    <property type="evidence" value="ECO:0007669"/>
    <property type="project" value="UniProtKB-UniRule"/>
</dbReference>
<keyword evidence="7" id="KW-0460">Magnesium</keyword>
<dbReference type="HAMAP" id="MF_00109">
    <property type="entry name" value="Shikimate_kinase"/>
    <property type="match status" value="1"/>
</dbReference>
<dbReference type="AlphaFoldDB" id="A0A0C2D521"/>
<dbReference type="InterPro" id="IPR027417">
    <property type="entry name" value="P-loop_NTPase"/>
</dbReference>
<keyword evidence="4 7" id="KW-0418">Kinase</keyword>
<feature type="binding site" evidence="7">
    <location>
        <position position="147"/>
    </location>
    <ligand>
        <name>substrate</name>
    </ligand>
</feature>
<feature type="binding site" evidence="7">
    <location>
        <position position="58"/>
    </location>
    <ligand>
        <name>substrate</name>
    </ligand>
</feature>
<dbReference type="PANTHER" id="PTHR21087">
    <property type="entry name" value="SHIKIMATE KINASE"/>
    <property type="match status" value="1"/>
</dbReference>
<name>A0A0C2D521_9BACT</name>
<dbReference type="Proteomes" id="UP000031599">
    <property type="component" value="Unassembled WGS sequence"/>
</dbReference>
<dbReference type="EMBL" id="JMCC02000013">
    <property type="protein sequence ID" value="KIG18251.1"/>
    <property type="molecule type" value="Genomic_DNA"/>
</dbReference>
<dbReference type="SUPFAM" id="SSF52540">
    <property type="entry name" value="P-loop containing nucleoside triphosphate hydrolases"/>
    <property type="match status" value="1"/>
</dbReference>
<feature type="binding site" evidence="7">
    <location>
        <begin position="13"/>
        <end position="18"/>
    </location>
    <ligand>
        <name>ATP</name>
        <dbReference type="ChEBI" id="CHEBI:30616"/>
    </ligand>
</feature>
<dbReference type="GO" id="GO:0005524">
    <property type="term" value="F:ATP binding"/>
    <property type="evidence" value="ECO:0007669"/>
    <property type="project" value="UniProtKB-UniRule"/>
</dbReference>
<keyword evidence="2 7" id="KW-0808">Transferase</keyword>
<dbReference type="GO" id="GO:0004765">
    <property type="term" value="F:shikimate kinase activity"/>
    <property type="evidence" value="ECO:0007669"/>
    <property type="project" value="UniProtKB-UniRule"/>
</dbReference>
<gene>
    <name evidence="7" type="primary">aroK</name>
    <name evidence="8" type="ORF">DB30_01360</name>
</gene>
<comment type="subcellular location">
    <subcellularLocation>
        <location evidence="7">Cytoplasm</location>
    </subcellularLocation>
</comment>
<accession>A0A0C2D521</accession>
<evidence type="ECO:0000313" key="8">
    <source>
        <dbReference type="EMBL" id="KIG18251.1"/>
    </source>
</evidence>
<dbReference type="UniPathway" id="UPA00053">
    <property type="reaction ID" value="UER00088"/>
</dbReference>
<feature type="binding site" evidence="7">
    <location>
        <position position="85"/>
    </location>
    <ligand>
        <name>substrate</name>
    </ligand>
</feature>
<feature type="binding site" evidence="7">
    <location>
        <position position="126"/>
    </location>
    <ligand>
        <name>ATP</name>
        <dbReference type="ChEBI" id="CHEBI:30616"/>
    </ligand>
</feature>
<dbReference type="GO" id="GO:0009073">
    <property type="term" value="P:aromatic amino acid family biosynthetic process"/>
    <property type="evidence" value="ECO:0007669"/>
    <property type="project" value="UniProtKB-KW"/>
</dbReference>
<comment type="caution">
    <text evidence="8">The sequence shown here is derived from an EMBL/GenBank/DDBJ whole genome shotgun (WGS) entry which is preliminary data.</text>
</comment>
<dbReference type="Pfam" id="PF01202">
    <property type="entry name" value="SKI"/>
    <property type="match status" value="1"/>
</dbReference>
<sequence>MFTRPVFLLGMMGAGKTSVGRELASRHGATFIDLDARIERVFGAGVAQLFELGEAYFRACERAALDSLVAEPGFRMARAVVATGGGVVTDAANMATMAAAGRLVYLRANVQTLCQRLSTPGERSRRPLLADNADALTQRLTELLQARAAAYARACVVVDASGSVPEVASLVERALATEQS</sequence>
<dbReference type="EC" id="2.7.1.71" evidence="7"/>
<evidence type="ECO:0000313" key="9">
    <source>
        <dbReference type="Proteomes" id="UP000031599"/>
    </source>
</evidence>
<evidence type="ECO:0000256" key="2">
    <source>
        <dbReference type="ARBA" id="ARBA00022679"/>
    </source>
</evidence>
<keyword evidence="6 7" id="KW-0057">Aromatic amino acid biosynthesis</keyword>
<evidence type="ECO:0000256" key="3">
    <source>
        <dbReference type="ARBA" id="ARBA00022741"/>
    </source>
</evidence>
<dbReference type="PANTHER" id="PTHR21087:SF16">
    <property type="entry name" value="SHIKIMATE KINASE 1, CHLOROPLASTIC"/>
    <property type="match status" value="1"/>
</dbReference>
<keyword evidence="7" id="KW-0963">Cytoplasm</keyword>
<comment type="catalytic activity">
    <reaction evidence="7">
        <text>shikimate + ATP = 3-phosphoshikimate + ADP + H(+)</text>
        <dbReference type="Rhea" id="RHEA:13121"/>
        <dbReference type="ChEBI" id="CHEBI:15378"/>
        <dbReference type="ChEBI" id="CHEBI:30616"/>
        <dbReference type="ChEBI" id="CHEBI:36208"/>
        <dbReference type="ChEBI" id="CHEBI:145989"/>
        <dbReference type="ChEBI" id="CHEBI:456216"/>
        <dbReference type="EC" id="2.7.1.71"/>
    </reaction>
</comment>
<dbReference type="Gene3D" id="3.40.50.300">
    <property type="entry name" value="P-loop containing nucleotide triphosphate hydrolases"/>
    <property type="match status" value="1"/>
</dbReference>
<feature type="binding site" evidence="7">
    <location>
        <position position="17"/>
    </location>
    <ligand>
        <name>Mg(2+)</name>
        <dbReference type="ChEBI" id="CHEBI:18420"/>
    </ligand>
</feature>
<evidence type="ECO:0000256" key="1">
    <source>
        <dbReference type="ARBA" id="ARBA00022605"/>
    </source>
</evidence>
<keyword evidence="5 7" id="KW-0067">ATP-binding</keyword>
<comment type="subunit">
    <text evidence="7">Monomer.</text>
</comment>
<dbReference type="InterPro" id="IPR000623">
    <property type="entry name" value="Shikimate_kinase/TSH1"/>
</dbReference>
<proteinExistence type="inferred from homology"/>
<dbReference type="CDD" id="cd00464">
    <property type="entry name" value="SK"/>
    <property type="match status" value="1"/>
</dbReference>
<dbReference type="PRINTS" id="PR01100">
    <property type="entry name" value="SHIKIMTKNASE"/>
</dbReference>
<comment type="similarity">
    <text evidence="7">Belongs to the shikimate kinase family.</text>
</comment>
<evidence type="ECO:0000256" key="6">
    <source>
        <dbReference type="ARBA" id="ARBA00023141"/>
    </source>
</evidence>
<protein>
    <recommendedName>
        <fullName evidence="7">Shikimate kinase</fullName>
        <shortName evidence="7">SK</shortName>
        <ecNumber evidence="7">2.7.1.71</ecNumber>
    </recommendedName>
</protein>
<evidence type="ECO:0000256" key="4">
    <source>
        <dbReference type="ARBA" id="ARBA00022777"/>
    </source>
</evidence>
<organism evidence="8 9">
    <name type="scientific">Enhygromyxa salina</name>
    <dbReference type="NCBI Taxonomy" id="215803"/>
    <lineage>
        <taxon>Bacteria</taxon>
        <taxon>Pseudomonadati</taxon>
        <taxon>Myxococcota</taxon>
        <taxon>Polyangia</taxon>
        <taxon>Nannocystales</taxon>
        <taxon>Nannocystaceae</taxon>
        <taxon>Enhygromyxa</taxon>
    </lineage>
</organism>
<dbReference type="InterPro" id="IPR031322">
    <property type="entry name" value="Shikimate/glucono_kinase"/>
</dbReference>
<comment type="pathway">
    <text evidence="7">Metabolic intermediate biosynthesis; chorismate biosynthesis; chorismate from D-erythrose 4-phosphate and phosphoenolpyruvate: step 5/7.</text>
</comment>
<keyword evidence="1 7" id="KW-0028">Amino-acid biosynthesis</keyword>
<dbReference type="GO" id="GO:0005829">
    <property type="term" value="C:cytosol"/>
    <property type="evidence" value="ECO:0007669"/>
    <property type="project" value="TreeGrafter"/>
</dbReference>
<evidence type="ECO:0000256" key="5">
    <source>
        <dbReference type="ARBA" id="ARBA00022840"/>
    </source>
</evidence>
<evidence type="ECO:0000256" key="7">
    <source>
        <dbReference type="HAMAP-Rule" id="MF_00109"/>
    </source>
</evidence>
<dbReference type="GO" id="GO:0000287">
    <property type="term" value="F:magnesium ion binding"/>
    <property type="evidence" value="ECO:0007669"/>
    <property type="project" value="UniProtKB-UniRule"/>
</dbReference>